<sequence>MKIVEELNKEWQVQGFSKGVKLEEVKQIKEGWI</sequence>
<evidence type="ECO:0000313" key="1">
    <source>
        <dbReference type="EMBL" id="KKL19594.1"/>
    </source>
</evidence>
<feature type="non-terminal residue" evidence="1">
    <location>
        <position position="33"/>
    </location>
</feature>
<organism evidence="1">
    <name type="scientific">marine sediment metagenome</name>
    <dbReference type="NCBI Taxonomy" id="412755"/>
    <lineage>
        <taxon>unclassified sequences</taxon>
        <taxon>metagenomes</taxon>
        <taxon>ecological metagenomes</taxon>
    </lineage>
</organism>
<proteinExistence type="predicted"/>
<dbReference type="AlphaFoldDB" id="A0A0F9BCE6"/>
<protein>
    <submittedName>
        <fullName evidence="1">Uncharacterized protein</fullName>
    </submittedName>
</protein>
<comment type="caution">
    <text evidence="1">The sequence shown here is derived from an EMBL/GenBank/DDBJ whole genome shotgun (WGS) entry which is preliminary data.</text>
</comment>
<dbReference type="EMBL" id="LAZR01038428">
    <property type="protein sequence ID" value="KKL19594.1"/>
    <property type="molecule type" value="Genomic_DNA"/>
</dbReference>
<reference evidence="1" key="1">
    <citation type="journal article" date="2015" name="Nature">
        <title>Complex archaea that bridge the gap between prokaryotes and eukaryotes.</title>
        <authorList>
            <person name="Spang A."/>
            <person name="Saw J.H."/>
            <person name="Jorgensen S.L."/>
            <person name="Zaremba-Niedzwiedzka K."/>
            <person name="Martijn J."/>
            <person name="Lind A.E."/>
            <person name="van Eijk R."/>
            <person name="Schleper C."/>
            <person name="Guy L."/>
            <person name="Ettema T.J."/>
        </authorList>
    </citation>
    <scope>NUCLEOTIDE SEQUENCE</scope>
</reference>
<name>A0A0F9BCE6_9ZZZZ</name>
<gene>
    <name evidence="1" type="ORF">LCGC14_2463880</name>
</gene>
<accession>A0A0F9BCE6</accession>